<organism evidence="1 2">
    <name type="scientific">Larimichthys crocea</name>
    <name type="common">Large yellow croaker</name>
    <name type="synonym">Pseudosciaena crocea</name>
    <dbReference type="NCBI Taxonomy" id="215358"/>
    <lineage>
        <taxon>Eukaryota</taxon>
        <taxon>Metazoa</taxon>
        <taxon>Chordata</taxon>
        <taxon>Craniata</taxon>
        <taxon>Vertebrata</taxon>
        <taxon>Euteleostomi</taxon>
        <taxon>Actinopterygii</taxon>
        <taxon>Neopterygii</taxon>
        <taxon>Teleostei</taxon>
        <taxon>Neoteleostei</taxon>
        <taxon>Acanthomorphata</taxon>
        <taxon>Eupercaria</taxon>
        <taxon>Sciaenidae</taxon>
        <taxon>Larimichthys</taxon>
    </lineage>
</organism>
<dbReference type="Proteomes" id="UP000793456">
    <property type="component" value="Chromosome II"/>
</dbReference>
<protein>
    <submittedName>
        <fullName evidence="1">Uncharacterized protein</fullName>
    </submittedName>
</protein>
<gene>
    <name evidence="1" type="ORF">E3U43_012296</name>
</gene>
<sequence>MPLTDVNIQETSTRKEAIKMPTSAPNKRIMPTTGRPGAKSKDAASPTENVPDYEPNIPEPTCRADLLKHWINLSLDDKTANKMLWITEGGSKVSRMTDDVTCPVLDRPERYEHAPQVLCKEGVLGFRAYWEVKYTGWVVVGLAYEGAGRRGSDGPCGLGENEQSWGLGWGGSHYQVWFNGICTEIWDIPQCTTIGVYLDHPAGLINFYAVEEIKEGEGSEGRKEIRLLRKIKSSFMGRMLAGFWVGQKSSCVLAKQEEAVTILGLLINTPSTTAVRTAKAVKSDQTSLSCTPHSLEGVGELNARRALNNREGRNKRNKHHKPSVFQQQREDTGITMPEPVPAAQPAGGVAITDVRQMFQMEPSMSYNTSERKGKHNSPGQLSSLASSWRSHQIALLLLQVRKHKWVDD</sequence>
<proteinExistence type="predicted"/>
<evidence type="ECO:0000313" key="2">
    <source>
        <dbReference type="Proteomes" id="UP000793456"/>
    </source>
</evidence>
<dbReference type="EMBL" id="CM011675">
    <property type="protein sequence ID" value="TMS22031.1"/>
    <property type="molecule type" value="Genomic_DNA"/>
</dbReference>
<reference evidence="1" key="1">
    <citation type="submission" date="2018-11" db="EMBL/GenBank/DDBJ databases">
        <title>The sequence and de novo assembly of Larimichthys crocea genome using PacBio and Hi-C technologies.</title>
        <authorList>
            <person name="Xu P."/>
            <person name="Chen B."/>
            <person name="Zhou Z."/>
            <person name="Ke Q."/>
            <person name="Wu Y."/>
            <person name="Bai H."/>
            <person name="Pu F."/>
        </authorList>
    </citation>
    <scope>NUCLEOTIDE SEQUENCE</scope>
    <source>
        <tissue evidence="1">Muscle</tissue>
    </source>
</reference>
<keyword evidence="2" id="KW-1185">Reference proteome</keyword>
<comment type="caution">
    <text evidence="1">The sequence shown here is derived from an EMBL/GenBank/DDBJ whole genome shotgun (WGS) entry which is preliminary data.</text>
</comment>
<name>A0ACD3RR94_LARCR</name>
<accession>A0ACD3RR94</accession>
<evidence type="ECO:0000313" key="1">
    <source>
        <dbReference type="EMBL" id="TMS22031.1"/>
    </source>
</evidence>